<reference evidence="10" key="3">
    <citation type="submission" date="2025-08" db="UniProtKB">
        <authorList>
            <consortium name="Ensembl"/>
        </authorList>
    </citation>
    <scope>IDENTIFICATION</scope>
    <source>
        <strain evidence="10">HNI</strain>
    </source>
</reference>
<dbReference type="InterPro" id="IPR027370">
    <property type="entry name" value="Znf-RING_euk"/>
</dbReference>
<dbReference type="Gene3D" id="2.60.120.920">
    <property type="match status" value="1"/>
</dbReference>
<dbReference type="InterPro" id="IPR001841">
    <property type="entry name" value="Znf_RING"/>
</dbReference>
<feature type="domain" description="RING-type" evidence="8">
    <location>
        <begin position="17"/>
        <end position="57"/>
    </location>
</feature>
<evidence type="ECO:0000256" key="7">
    <source>
        <dbReference type="SAM" id="Coils"/>
    </source>
</evidence>
<dbReference type="GO" id="GO:0005737">
    <property type="term" value="C:cytoplasm"/>
    <property type="evidence" value="ECO:0007669"/>
    <property type="project" value="UniProtKB-ARBA"/>
</dbReference>
<name>A0A3P9L873_ORYLA</name>
<dbReference type="PROSITE" id="PS00518">
    <property type="entry name" value="ZF_RING_1"/>
    <property type="match status" value="1"/>
</dbReference>
<dbReference type="InterPro" id="IPR051051">
    <property type="entry name" value="E3_ubiq-ligase_TRIM/RNF"/>
</dbReference>
<evidence type="ECO:0000313" key="10">
    <source>
        <dbReference type="Ensembl" id="ENSORLP00020016866.1"/>
    </source>
</evidence>
<evidence type="ECO:0000313" key="11">
    <source>
        <dbReference type="Proteomes" id="UP000265180"/>
    </source>
</evidence>
<dbReference type="InterPro" id="IPR058030">
    <property type="entry name" value="TRIM8/14/16/25/29/45/65_CC"/>
</dbReference>
<evidence type="ECO:0000256" key="4">
    <source>
        <dbReference type="ARBA" id="ARBA00022833"/>
    </source>
</evidence>
<evidence type="ECO:0000256" key="1">
    <source>
        <dbReference type="ARBA" id="ARBA00022588"/>
    </source>
</evidence>
<dbReference type="InterPro" id="IPR013083">
    <property type="entry name" value="Znf_RING/FYVE/PHD"/>
</dbReference>
<dbReference type="Proteomes" id="UP000265180">
    <property type="component" value="Chromosome 18"/>
</dbReference>
<reference evidence="10 11" key="2">
    <citation type="submission" date="2017-04" db="EMBL/GenBank/DDBJ databases">
        <title>CpG methylation of centromeres and impact of large insertions on vertebrate speciation.</title>
        <authorList>
            <person name="Ichikawa K."/>
            <person name="Yoshimura J."/>
            <person name="Morishita S."/>
        </authorList>
    </citation>
    <scope>NUCLEOTIDE SEQUENCE</scope>
    <source>
        <strain evidence="10 11">HNI</strain>
    </source>
</reference>
<dbReference type="Gene3D" id="3.30.40.10">
    <property type="entry name" value="Zinc/RING finger domain, C3HC4 (zinc finger)"/>
    <property type="match status" value="1"/>
</dbReference>
<dbReference type="GO" id="GO:0045087">
    <property type="term" value="P:innate immune response"/>
    <property type="evidence" value="ECO:0007669"/>
    <property type="project" value="UniProtKB-KW"/>
</dbReference>
<evidence type="ECO:0000259" key="8">
    <source>
        <dbReference type="PROSITE" id="PS50089"/>
    </source>
</evidence>
<dbReference type="Pfam" id="PF25600">
    <property type="entry name" value="TRIM_CC"/>
    <property type="match status" value="1"/>
</dbReference>
<sequence length="371" mass="42601">MSAFSVFASLPEDQFLCSICLDIFTDPVTTPCGHNFCRTCLSQHWDDNELCHCPRCNKRFPSRPDFCTNTIISEISVQVKRRKLEVMEDEGKPWRVMCDICTHKSQEKMQAIVGKLQEEITELQRKDTQLQELSQNQDSLRMLQSLQTISDQTDCSQIRVYSDLCVQTVRRAVSHIMDVFGAELRTLTNIELSRLRQYKELVTFDPSTAGGNLVVSDFGKRLKHPKIIYSSSSDDTERFHLPMILGTKGFSSGRHYWEVQVGMRNIWDVGVAAETADRSGRAALKKENGFFAIGKRGFDYQVHGTPYKVLHLCPRPRNLGVYLDYEEGRVSFYDVGEKQHIHSFLGVEFTGKLFPYFYLYRCKQDDGSLPL</sequence>
<reference key="1">
    <citation type="journal article" date="2007" name="Nature">
        <title>The medaka draft genome and insights into vertebrate genome evolution.</title>
        <authorList>
            <person name="Kasahara M."/>
            <person name="Naruse K."/>
            <person name="Sasaki S."/>
            <person name="Nakatani Y."/>
            <person name="Qu W."/>
            <person name="Ahsan B."/>
            <person name="Yamada T."/>
            <person name="Nagayasu Y."/>
            <person name="Doi K."/>
            <person name="Kasai Y."/>
            <person name="Jindo T."/>
            <person name="Kobayashi D."/>
            <person name="Shimada A."/>
            <person name="Toyoda A."/>
            <person name="Kuroki Y."/>
            <person name="Fujiyama A."/>
            <person name="Sasaki T."/>
            <person name="Shimizu A."/>
            <person name="Asakawa S."/>
            <person name="Shimizu N."/>
            <person name="Hashimoto S."/>
            <person name="Yang J."/>
            <person name="Lee Y."/>
            <person name="Matsushima K."/>
            <person name="Sugano S."/>
            <person name="Sakaizumi M."/>
            <person name="Narita T."/>
            <person name="Ohishi K."/>
            <person name="Haga S."/>
            <person name="Ohta F."/>
            <person name="Nomoto H."/>
            <person name="Nogata K."/>
            <person name="Morishita T."/>
            <person name="Endo T."/>
            <person name="Shin-I T."/>
            <person name="Takeda H."/>
            <person name="Morishita S."/>
            <person name="Kohara Y."/>
        </authorList>
    </citation>
    <scope>NUCLEOTIDE SEQUENCE [LARGE SCALE GENOMIC DNA]</scope>
    <source>
        <strain>Hd-rR</strain>
    </source>
</reference>
<keyword evidence="1" id="KW-0399">Innate immunity</keyword>
<dbReference type="SUPFAM" id="SSF49899">
    <property type="entry name" value="Concanavalin A-like lectins/glucanases"/>
    <property type="match status" value="1"/>
</dbReference>
<dbReference type="Pfam" id="PF13765">
    <property type="entry name" value="PRY"/>
    <property type="match status" value="1"/>
</dbReference>
<evidence type="ECO:0000256" key="5">
    <source>
        <dbReference type="ARBA" id="ARBA00022859"/>
    </source>
</evidence>
<keyword evidence="4" id="KW-0862">Zinc</keyword>
<evidence type="ECO:0000259" key="9">
    <source>
        <dbReference type="PROSITE" id="PS50188"/>
    </source>
</evidence>
<dbReference type="SMART" id="SM00184">
    <property type="entry name" value="RING"/>
    <property type="match status" value="1"/>
</dbReference>
<evidence type="ECO:0000256" key="3">
    <source>
        <dbReference type="ARBA" id="ARBA00022771"/>
    </source>
</evidence>
<dbReference type="InterPro" id="IPR003877">
    <property type="entry name" value="SPRY_dom"/>
</dbReference>
<dbReference type="PANTHER" id="PTHR25465:SF32">
    <property type="entry name" value="BLOODTHIRSTY-RELATED GENE FAMILY, MEMBER 16 ISOFORM X1-RELATED"/>
    <property type="match status" value="1"/>
</dbReference>
<organism evidence="10 11">
    <name type="scientific">Oryzias latipes</name>
    <name type="common">Japanese rice fish</name>
    <name type="synonym">Japanese killifish</name>
    <dbReference type="NCBI Taxonomy" id="8090"/>
    <lineage>
        <taxon>Eukaryota</taxon>
        <taxon>Metazoa</taxon>
        <taxon>Chordata</taxon>
        <taxon>Craniata</taxon>
        <taxon>Vertebrata</taxon>
        <taxon>Euteleostomi</taxon>
        <taxon>Actinopterygii</taxon>
        <taxon>Neopterygii</taxon>
        <taxon>Teleostei</taxon>
        <taxon>Neoteleostei</taxon>
        <taxon>Acanthomorphata</taxon>
        <taxon>Ovalentaria</taxon>
        <taxon>Atherinomorphae</taxon>
        <taxon>Beloniformes</taxon>
        <taxon>Adrianichthyidae</taxon>
        <taxon>Oryziinae</taxon>
        <taxon>Oryzias</taxon>
    </lineage>
</organism>
<feature type="domain" description="B30.2/SPRY" evidence="9">
    <location>
        <begin position="182"/>
        <end position="371"/>
    </location>
</feature>
<dbReference type="Ensembl" id="ENSORLT00020025261.1">
    <property type="protein sequence ID" value="ENSORLP00020016866.1"/>
    <property type="gene ID" value="ENSORLG00020017900.1"/>
</dbReference>
<evidence type="ECO:0000256" key="2">
    <source>
        <dbReference type="ARBA" id="ARBA00022723"/>
    </source>
</evidence>
<dbReference type="SMART" id="SM00589">
    <property type="entry name" value="PRY"/>
    <property type="match status" value="1"/>
</dbReference>
<keyword evidence="5" id="KW-0391">Immunity</keyword>
<feature type="coiled-coil region" evidence="7">
    <location>
        <begin position="106"/>
        <end position="136"/>
    </location>
</feature>
<keyword evidence="7" id="KW-0175">Coiled coil</keyword>
<dbReference type="CDD" id="cd13733">
    <property type="entry name" value="SPRY_PRY_C-I_1"/>
    <property type="match status" value="1"/>
</dbReference>
<dbReference type="Pfam" id="PF00622">
    <property type="entry name" value="SPRY"/>
    <property type="match status" value="1"/>
</dbReference>
<dbReference type="InterPro" id="IPR043136">
    <property type="entry name" value="B30.2/SPRY_sf"/>
</dbReference>
<dbReference type="PROSITE" id="PS50089">
    <property type="entry name" value="ZF_RING_2"/>
    <property type="match status" value="1"/>
</dbReference>
<dbReference type="PANTHER" id="PTHR25465">
    <property type="entry name" value="B-BOX DOMAIN CONTAINING"/>
    <property type="match status" value="1"/>
</dbReference>
<keyword evidence="3 6" id="KW-0863">Zinc-finger</keyword>
<dbReference type="PRINTS" id="PR01407">
    <property type="entry name" value="BUTYPHLNCDUF"/>
</dbReference>
<dbReference type="AlphaFoldDB" id="A0A3P9L873"/>
<dbReference type="Pfam" id="PF13445">
    <property type="entry name" value="zf-RING_UBOX"/>
    <property type="match status" value="1"/>
</dbReference>
<dbReference type="InterPro" id="IPR013320">
    <property type="entry name" value="ConA-like_dom_sf"/>
</dbReference>
<dbReference type="InterPro" id="IPR006574">
    <property type="entry name" value="PRY"/>
</dbReference>
<dbReference type="InterPro" id="IPR003879">
    <property type="entry name" value="Butyrophylin_SPRY"/>
</dbReference>
<keyword evidence="2" id="KW-0479">Metal-binding</keyword>
<protein>
    <submittedName>
        <fullName evidence="10">Uncharacterized protein</fullName>
    </submittedName>
</protein>
<dbReference type="InterPro" id="IPR001870">
    <property type="entry name" value="B30.2/SPRY"/>
</dbReference>
<reference evidence="10" key="4">
    <citation type="submission" date="2025-09" db="UniProtKB">
        <authorList>
            <consortium name="Ensembl"/>
        </authorList>
    </citation>
    <scope>IDENTIFICATION</scope>
    <source>
        <strain evidence="10">HNI</strain>
    </source>
</reference>
<proteinExistence type="predicted"/>
<dbReference type="SUPFAM" id="SSF57850">
    <property type="entry name" value="RING/U-box"/>
    <property type="match status" value="1"/>
</dbReference>
<dbReference type="InterPro" id="IPR017907">
    <property type="entry name" value="Znf_RING_CS"/>
</dbReference>
<evidence type="ECO:0000256" key="6">
    <source>
        <dbReference type="PROSITE-ProRule" id="PRU00175"/>
    </source>
</evidence>
<dbReference type="SMART" id="SM00449">
    <property type="entry name" value="SPRY"/>
    <property type="match status" value="1"/>
</dbReference>
<accession>A0A3P9L873</accession>
<dbReference type="GO" id="GO:0008270">
    <property type="term" value="F:zinc ion binding"/>
    <property type="evidence" value="ECO:0007669"/>
    <property type="project" value="UniProtKB-KW"/>
</dbReference>
<dbReference type="FunFam" id="2.60.120.920:FF:000004">
    <property type="entry name" value="Butyrophilin subfamily 1 member A1"/>
    <property type="match status" value="1"/>
</dbReference>
<dbReference type="PROSITE" id="PS50188">
    <property type="entry name" value="B302_SPRY"/>
    <property type="match status" value="1"/>
</dbReference>